<dbReference type="AlphaFoldDB" id="A0A1C3K1B6"/>
<feature type="domain" description="HTH gntR-type" evidence="4">
    <location>
        <begin position="12"/>
        <end position="82"/>
    </location>
</feature>
<keyword evidence="2" id="KW-0238">DNA-binding</keyword>
<dbReference type="InterPro" id="IPR011711">
    <property type="entry name" value="GntR_C"/>
</dbReference>
<evidence type="ECO:0000256" key="1">
    <source>
        <dbReference type="ARBA" id="ARBA00023015"/>
    </source>
</evidence>
<dbReference type="STRING" id="1851544.ODI_01596"/>
<dbReference type="SUPFAM" id="SSF48008">
    <property type="entry name" value="GntR ligand-binding domain-like"/>
    <property type="match status" value="1"/>
</dbReference>
<dbReference type="Gene3D" id="1.10.10.10">
    <property type="entry name" value="Winged helix-like DNA-binding domain superfamily/Winged helix DNA-binding domain"/>
    <property type="match status" value="1"/>
</dbReference>
<dbReference type="PANTHER" id="PTHR43537">
    <property type="entry name" value="TRANSCRIPTIONAL REGULATOR, GNTR FAMILY"/>
    <property type="match status" value="1"/>
</dbReference>
<dbReference type="GO" id="GO:0003677">
    <property type="term" value="F:DNA binding"/>
    <property type="evidence" value="ECO:0007669"/>
    <property type="project" value="UniProtKB-KW"/>
</dbReference>
<organism evidence="5 7">
    <name type="scientific">Orrella dioscoreae</name>
    <dbReference type="NCBI Taxonomy" id="1851544"/>
    <lineage>
        <taxon>Bacteria</taxon>
        <taxon>Pseudomonadati</taxon>
        <taxon>Pseudomonadota</taxon>
        <taxon>Betaproteobacteria</taxon>
        <taxon>Burkholderiales</taxon>
        <taxon>Alcaligenaceae</taxon>
        <taxon>Orrella</taxon>
    </lineage>
</organism>
<evidence type="ECO:0000313" key="5">
    <source>
        <dbReference type="EMBL" id="SBT25281.1"/>
    </source>
</evidence>
<dbReference type="EMBL" id="FLRC01000016">
    <property type="protein sequence ID" value="SBT25281.1"/>
    <property type="molecule type" value="Genomic_DNA"/>
</dbReference>
<evidence type="ECO:0000313" key="7">
    <source>
        <dbReference type="Proteomes" id="UP000078558"/>
    </source>
</evidence>
<dbReference type="InterPro" id="IPR036388">
    <property type="entry name" value="WH-like_DNA-bd_sf"/>
</dbReference>
<gene>
    <name evidence="5" type="ORF">ODI_01596</name>
    <name evidence="6" type="ORF">ODI_R1806</name>
</gene>
<keyword evidence="1" id="KW-0805">Transcription regulation</keyword>
<sequence length="237" mass="26172">MSDSRLKPIDRQTLWDRAYAELRNALLAGRFAPGERILLREIAAELGISLTPVRDAVNHLIAERVLERGSGGQGGGATVPQLGAEQFRQLTIIRADIESRAALEAALHATDDDVARLSGCLEGMRTMIEQESGAERRQGYLDLHRQFHFGIYALADLPVIHDIIENLWLRCGPMLTAVLPEYVPYLKRADHHEVALRALANRDGEGVAAAIRRDITEAGTYIHLLLQTAEQEAGARV</sequence>
<dbReference type="SMART" id="SM00345">
    <property type="entry name" value="HTH_GNTR"/>
    <property type="match status" value="1"/>
</dbReference>
<name>A0A1C3K1B6_9BURK</name>
<dbReference type="PANTHER" id="PTHR43537:SF39">
    <property type="entry name" value="HTH-TYPE TRANSCRIPTIONAL REGULATOR MCBR"/>
    <property type="match status" value="1"/>
</dbReference>
<dbReference type="InterPro" id="IPR036390">
    <property type="entry name" value="WH_DNA-bd_sf"/>
</dbReference>
<dbReference type="Pfam" id="PF00392">
    <property type="entry name" value="GntR"/>
    <property type="match status" value="1"/>
</dbReference>
<dbReference type="RefSeq" id="WP_231968223.1">
    <property type="nucleotide sequence ID" value="NZ_LT907988.1"/>
</dbReference>
<reference evidence="6 7" key="2">
    <citation type="submission" date="2017-08" db="EMBL/GenBank/DDBJ databases">
        <authorList>
            <person name="de Groot N.N."/>
        </authorList>
    </citation>
    <scope>NUCLEOTIDE SEQUENCE [LARGE SCALE GENOMIC DNA]</scope>
    <source>
        <strain evidence="6">Orrdi1</strain>
    </source>
</reference>
<evidence type="ECO:0000256" key="2">
    <source>
        <dbReference type="ARBA" id="ARBA00023125"/>
    </source>
</evidence>
<reference evidence="5 7" key="1">
    <citation type="submission" date="2016-06" db="EMBL/GenBank/DDBJ databases">
        <authorList>
            <person name="Kjaerup R.B."/>
            <person name="Dalgaard T.S."/>
            <person name="Juul-Madsen H.R."/>
        </authorList>
    </citation>
    <scope>NUCLEOTIDE SEQUENCE [LARGE SCALE GENOMIC DNA]</scope>
    <source>
        <strain evidence="5">Orrdi1</strain>
    </source>
</reference>
<dbReference type="Gene3D" id="1.20.120.530">
    <property type="entry name" value="GntR ligand-binding domain-like"/>
    <property type="match status" value="1"/>
</dbReference>
<dbReference type="GO" id="GO:0003700">
    <property type="term" value="F:DNA-binding transcription factor activity"/>
    <property type="evidence" value="ECO:0007669"/>
    <property type="project" value="InterPro"/>
</dbReference>
<dbReference type="InterPro" id="IPR000524">
    <property type="entry name" value="Tscrpt_reg_HTH_GntR"/>
</dbReference>
<proteinExistence type="predicted"/>
<dbReference type="SUPFAM" id="SSF46785">
    <property type="entry name" value="Winged helix' DNA-binding domain"/>
    <property type="match status" value="1"/>
</dbReference>
<dbReference type="Pfam" id="PF07729">
    <property type="entry name" value="FCD"/>
    <property type="match status" value="1"/>
</dbReference>
<keyword evidence="3" id="KW-0804">Transcription</keyword>
<dbReference type="EMBL" id="LT907988">
    <property type="protein sequence ID" value="SOE49043.1"/>
    <property type="molecule type" value="Genomic_DNA"/>
</dbReference>
<dbReference type="KEGG" id="odi:ODI_R1806"/>
<dbReference type="Proteomes" id="UP000078558">
    <property type="component" value="Chromosome I"/>
</dbReference>
<protein>
    <submittedName>
        <fullName evidence="5">Transcriptional regulator, GntR family</fullName>
    </submittedName>
</protein>
<dbReference type="SMART" id="SM00895">
    <property type="entry name" value="FCD"/>
    <property type="match status" value="1"/>
</dbReference>
<evidence type="ECO:0000259" key="4">
    <source>
        <dbReference type="PROSITE" id="PS50949"/>
    </source>
</evidence>
<dbReference type="PROSITE" id="PS50949">
    <property type="entry name" value="HTH_GNTR"/>
    <property type="match status" value="1"/>
</dbReference>
<evidence type="ECO:0000313" key="6">
    <source>
        <dbReference type="EMBL" id="SOE49043.1"/>
    </source>
</evidence>
<evidence type="ECO:0000256" key="3">
    <source>
        <dbReference type="ARBA" id="ARBA00023163"/>
    </source>
</evidence>
<keyword evidence="7" id="KW-1185">Reference proteome</keyword>
<accession>A0A1C3K1B6</accession>
<dbReference type="InterPro" id="IPR008920">
    <property type="entry name" value="TF_FadR/GntR_C"/>
</dbReference>